<evidence type="ECO:0000256" key="7">
    <source>
        <dbReference type="ARBA" id="ARBA00022982"/>
    </source>
</evidence>
<dbReference type="GO" id="GO:0006122">
    <property type="term" value="P:mitochondrial electron transport, ubiquinol to cytochrome c"/>
    <property type="evidence" value="ECO:0007669"/>
    <property type="project" value="InterPro"/>
</dbReference>
<dbReference type="GO" id="GO:0005743">
    <property type="term" value="C:mitochondrial inner membrane"/>
    <property type="evidence" value="ECO:0007669"/>
    <property type="project" value="UniProtKB-SubCell"/>
</dbReference>
<evidence type="ECO:0000256" key="9">
    <source>
        <dbReference type="ARBA" id="ARBA00023128"/>
    </source>
</evidence>
<evidence type="ECO:0000256" key="10">
    <source>
        <dbReference type="ARBA" id="ARBA00023136"/>
    </source>
</evidence>
<evidence type="ECO:0000313" key="12">
    <source>
        <dbReference type="EMBL" id="KII62461.1"/>
    </source>
</evidence>
<dbReference type="EMBL" id="JWZT01004976">
    <property type="protein sequence ID" value="KII62461.1"/>
    <property type="molecule type" value="Genomic_DNA"/>
</dbReference>
<sequence>MNHYPSKYTPRLSDSRRKIFQFKNHFGHLCHVRNQIEFFISPYQVPLMKGAFQESLRRLRVWALTYGPNLAISSFVVCLIYKALWWEIGYHYDKKFSKFEKEHQMLMKERGL</sequence>
<evidence type="ECO:0000256" key="1">
    <source>
        <dbReference type="ARBA" id="ARBA00004434"/>
    </source>
</evidence>
<accession>A0A0C2MLF7</accession>
<keyword evidence="5 11" id="KW-0812">Transmembrane</keyword>
<dbReference type="Proteomes" id="UP000031668">
    <property type="component" value="Unassembled WGS sequence"/>
</dbReference>
<dbReference type="SUPFAM" id="SSF81508">
    <property type="entry name" value="Ubiquinone-binding protein QP-C of cytochrome bc1 complex (Ubiquinol-cytochrome c reductase)"/>
    <property type="match status" value="1"/>
</dbReference>
<gene>
    <name evidence="12" type="ORF">RF11_13832</name>
</gene>
<keyword evidence="8 11" id="KW-1133">Transmembrane helix</keyword>
<comment type="caution">
    <text evidence="12">The sequence shown here is derived from an EMBL/GenBank/DDBJ whole genome shotgun (WGS) entry which is preliminary data.</text>
</comment>
<evidence type="ECO:0000256" key="2">
    <source>
        <dbReference type="ARBA" id="ARBA00007668"/>
    </source>
</evidence>
<dbReference type="AlphaFoldDB" id="A0A0C2MLF7"/>
<keyword evidence="10 11" id="KW-0472">Membrane</keyword>
<dbReference type="InterPro" id="IPR036642">
    <property type="entry name" value="Cyt_bc1_su8_sf"/>
</dbReference>
<evidence type="ECO:0000256" key="5">
    <source>
        <dbReference type="ARBA" id="ARBA00022692"/>
    </source>
</evidence>
<evidence type="ECO:0000256" key="3">
    <source>
        <dbReference type="ARBA" id="ARBA00022448"/>
    </source>
</evidence>
<reference evidence="12 13" key="1">
    <citation type="journal article" date="2014" name="Genome Biol. Evol.">
        <title>The genome of the myxosporean Thelohanellus kitauei shows adaptations to nutrient acquisition within its fish host.</title>
        <authorList>
            <person name="Yang Y."/>
            <person name="Xiong J."/>
            <person name="Zhou Z."/>
            <person name="Huo F."/>
            <person name="Miao W."/>
            <person name="Ran C."/>
            <person name="Liu Y."/>
            <person name="Zhang J."/>
            <person name="Feng J."/>
            <person name="Wang M."/>
            <person name="Wang M."/>
            <person name="Wang L."/>
            <person name="Yao B."/>
        </authorList>
    </citation>
    <scope>NUCLEOTIDE SEQUENCE [LARGE SCALE GENOMIC DNA]</scope>
    <source>
        <strain evidence="12">Wuqing</strain>
    </source>
</reference>
<evidence type="ECO:0000256" key="11">
    <source>
        <dbReference type="SAM" id="Phobius"/>
    </source>
</evidence>
<keyword evidence="7" id="KW-0249">Electron transport</keyword>
<dbReference type="Gene3D" id="1.20.5.210">
    <property type="entry name" value="Cytochrome b-c1 complex subunit 8"/>
    <property type="match status" value="1"/>
</dbReference>
<keyword evidence="4" id="KW-0679">Respiratory chain</keyword>
<name>A0A0C2MLF7_THEKT</name>
<evidence type="ECO:0000256" key="4">
    <source>
        <dbReference type="ARBA" id="ARBA00022660"/>
    </source>
</evidence>
<comment type="subcellular location">
    <subcellularLocation>
        <location evidence="1">Mitochondrion inner membrane</location>
        <topology evidence="1">Single-pass membrane protein</topology>
    </subcellularLocation>
</comment>
<evidence type="ECO:0000313" key="13">
    <source>
        <dbReference type="Proteomes" id="UP000031668"/>
    </source>
</evidence>
<proteinExistence type="inferred from homology"/>
<keyword evidence="6" id="KW-0999">Mitochondrion inner membrane</keyword>
<evidence type="ECO:0000256" key="6">
    <source>
        <dbReference type="ARBA" id="ARBA00022792"/>
    </source>
</evidence>
<organism evidence="12 13">
    <name type="scientific">Thelohanellus kitauei</name>
    <name type="common">Myxosporean</name>
    <dbReference type="NCBI Taxonomy" id="669202"/>
    <lineage>
        <taxon>Eukaryota</taxon>
        <taxon>Metazoa</taxon>
        <taxon>Cnidaria</taxon>
        <taxon>Myxozoa</taxon>
        <taxon>Myxosporea</taxon>
        <taxon>Bivalvulida</taxon>
        <taxon>Platysporina</taxon>
        <taxon>Myxobolidae</taxon>
        <taxon>Thelohanellus</taxon>
    </lineage>
</organism>
<feature type="transmembrane region" description="Helical" evidence="11">
    <location>
        <begin position="66"/>
        <end position="85"/>
    </location>
</feature>
<dbReference type="GO" id="GO:0045275">
    <property type="term" value="C:respiratory chain complex III"/>
    <property type="evidence" value="ECO:0007669"/>
    <property type="project" value="InterPro"/>
</dbReference>
<keyword evidence="3" id="KW-0813">Transport</keyword>
<evidence type="ECO:0000256" key="8">
    <source>
        <dbReference type="ARBA" id="ARBA00022989"/>
    </source>
</evidence>
<keyword evidence="9" id="KW-0496">Mitochondrion</keyword>
<comment type="similarity">
    <text evidence="2">Belongs to the UQCRQ/QCR8 family.</text>
</comment>
<protein>
    <submittedName>
        <fullName evidence="12">Uncharacterized protein</fullName>
    </submittedName>
</protein>
<keyword evidence="13" id="KW-1185">Reference proteome</keyword>